<accession>A0A820A8C2</accession>
<name>A0A820A8C2_9BILA</name>
<evidence type="ECO:0000313" key="2">
    <source>
        <dbReference type="Proteomes" id="UP000663844"/>
    </source>
</evidence>
<protein>
    <submittedName>
        <fullName evidence="1">Uncharacterized protein</fullName>
    </submittedName>
</protein>
<organism evidence="1 2">
    <name type="scientific">Adineta steineri</name>
    <dbReference type="NCBI Taxonomy" id="433720"/>
    <lineage>
        <taxon>Eukaryota</taxon>
        <taxon>Metazoa</taxon>
        <taxon>Spiralia</taxon>
        <taxon>Gnathifera</taxon>
        <taxon>Rotifera</taxon>
        <taxon>Eurotatoria</taxon>
        <taxon>Bdelloidea</taxon>
        <taxon>Adinetida</taxon>
        <taxon>Adinetidae</taxon>
        <taxon>Adineta</taxon>
    </lineage>
</organism>
<proteinExistence type="predicted"/>
<evidence type="ECO:0000313" key="1">
    <source>
        <dbReference type="EMBL" id="CAF4186399.1"/>
    </source>
</evidence>
<comment type="caution">
    <text evidence="1">The sequence shown here is derived from an EMBL/GenBank/DDBJ whole genome shotgun (WGS) entry which is preliminary data.</text>
</comment>
<dbReference type="EMBL" id="CAJOAZ010008536">
    <property type="protein sequence ID" value="CAF4186399.1"/>
    <property type="molecule type" value="Genomic_DNA"/>
</dbReference>
<sequence>TVTYISLLGIEQTRNRIDNKRKQAEMILDDLWPQAGTIHDVIRHICERTK</sequence>
<dbReference type="AlphaFoldDB" id="A0A820A8C2"/>
<reference evidence="1" key="1">
    <citation type="submission" date="2021-02" db="EMBL/GenBank/DDBJ databases">
        <authorList>
            <person name="Nowell W R."/>
        </authorList>
    </citation>
    <scope>NUCLEOTIDE SEQUENCE</scope>
</reference>
<dbReference type="Proteomes" id="UP000663844">
    <property type="component" value="Unassembled WGS sequence"/>
</dbReference>
<feature type="non-terminal residue" evidence="1">
    <location>
        <position position="1"/>
    </location>
</feature>
<gene>
    <name evidence="1" type="ORF">OXD698_LOCUS40033</name>
</gene>